<feature type="domain" description="HpcH/HpaI aldolase/citrate lyase" evidence="4">
    <location>
        <begin position="3"/>
        <end position="170"/>
    </location>
</feature>
<proteinExistence type="inferred from homology"/>
<dbReference type="EMBL" id="CAJPVJ010055614">
    <property type="protein sequence ID" value="CAG2183630.1"/>
    <property type="molecule type" value="Genomic_DNA"/>
</dbReference>
<evidence type="ECO:0000313" key="6">
    <source>
        <dbReference type="Proteomes" id="UP000728032"/>
    </source>
</evidence>
<evidence type="ECO:0000256" key="2">
    <source>
        <dbReference type="ARBA" id="ARBA00022723"/>
    </source>
</evidence>
<dbReference type="PANTHER" id="PTHR30502">
    <property type="entry name" value="2-KETO-3-DEOXY-L-RHAMNONATE ALDOLASE"/>
    <property type="match status" value="1"/>
</dbReference>
<accession>A0A7R9MVJ3</accession>
<dbReference type="GO" id="GO:0016832">
    <property type="term" value="F:aldehyde-lyase activity"/>
    <property type="evidence" value="ECO:0007669"/>
    <property type="project" value="TreeGrafter"/>
</dbReference>
<dbReference type="Proteomes" id="UP000728032">
    <property type="component" value="Unassembled WGS sequence"/>
</dbReference>
<dbReference type="Pfam" id="PF03328">
    <property type="entry name" value="HpcH_HpaI"/>
    <property type="match status" value="1"/>
</dbReference>
<feature type="non-terminal residue" evidence="5">
    <location>
        <position position="197"/>
    </location>
</feature>
<dbReference type="PANTHER" id="PTHR30502:SF0">
    <property type="entry name" value="PHOSPHOENOLPYRUVATE CARBOXYLASE FAMILY PROTEIN"/>
    <property type="match status" value="1"/>
</dbReference>
<evidence type="ECO:0000313" key="5">
    <source>
        <dbReference type="EMBL" id="CAD7666755.1"/>
    </source>
</evidence>
<keyword evidence="2" id="KW-0479">Metal-binding</keyword>
<dbReference type="GO" id="GO:0046872">
    <property type="term" value="F:metal ion binding"/>
    <property type="evidence" value="ECO:0007669"/>
    <property type="project" value="UniProtKB-KW"/>
</dbReference>
<gene>
    <name evidence="5" type="ORF">ONB1V03_LOCUS23050</name>
</gene>
<evidence type="ECO:0000259" key="4">
    <source>
        <dbReference type="Pfam" id="PF03328"/>
    </source>
</evidence>
<dbReference type="InterPro" id="IPR015813">
    <property type="entry name" value="Pyrv/PenolPyrv_kinase-like_dom"/>
</dbReference>
<dbReference type="EMBL" id="OC970439">
    <property type="protein sequence ID" value="CAD7666755.1"/>
    <property type="molecule type" value="Genomic_DNA"/>
</dbReference>
<dbReference type="AlphaFoldDB" id="A0A7R9MVJ3"/>
<dbReference type="InterPro" id="IPR040442">
    <property type="entry name" value="Pyrv_kinase-like_dom_sf"/>
</dbReference>
<sequence length="197" mass="20989">PSEELVEMAGVAGIDYVFIDCEHGPADLIALRQHITVAELHGMDVLVRVGQNEPALIQRVLDHGATGIVVPHIDNAEQARAVVQQARYAPIGDRGFATYGRAGRFGQVPAREHLQADADRTIVIVMIESHTGCTNTEEILAVPGIDGVMGGPADLALSFGVDGPSDERVTEALGALHTLTHDYNKLRMEIVSGAAQI</sequence>
<dbReference type="Gene3D" id="3.20.20.60">
    <property type="entry name" value="Phosphoenolpyruvate-binding domains"/>
    <property type="match status" value="1"/>
</dbReference>
<name>A0A7R9MVJ3_9ACAR</name>
<feature type="non-terminal residue" evidence="5">
    <location>
        <position position="1"/>
    </location>
</feature>
<comment type="similarity">
    <text evidence="1">Belongs to the HpcH/HpaI aldolase family.</text>
</comment>
<dbReference type="InterPro" id="IPR050251">
    <property type="entry name" value="HpcH-HpaI_aldolase"/>
</dbReference>
<dbReference type="InterPro" id="IPR005000">
    <property type="entry name" value="Aldolase/citrate-lyase_domain"/>
</dbReference>
<evidence type="ECO:0000256" key="1">
    <source>
        <dbReference type="ARBA" id="ARBA00005568"/>
    </source>
</evidence>
<dbReference type="SUPFAM" id="SSF51621">
    <property type="entry name" value="Phosphoenolpyruvate/pyruvate domain"/>
    <property type="match status" value="1"/>
</dbReference>
<protein>
    <recommendedName>
        <fullName evidence="4">HpcH/HpaI aldolase/citrate lyase domain-containing protein</fullName>
    </recommendedName>
</protein>
<keyword evidence="6" id="KW-1185">Reference proteome</keyword>
<evidence type="ECO:0000256" key="3">
    <source>
        <dbReference type="ARBA" id="ARBA00023239"/>
    </source>
</evidence>
<reference evidence="5" key="1">
    <citation type="submission" date="2020-11" db="EMBL/GenBank/DDBJ databases">
        <authorList>
            <person name="Tran Van P."/>
        </authorList>
    </citation>
    <scope>NUCLEOTIDE SEQUENCE</scope>
</reference>
<dbReference type="GO" id="GO:0005737">
    <property type="term" value="C:cytoplasm"/>
    <property type="evidence" value="ECO:0007669"/>
    <property type="project" value="TreeGrafter"/>
</dbReference>
<dbReference type="OrthoDB" id="1621678at2759"/>
<keyword evidence="3" id="KW-0456">Lyase</keyword>
<organism evidence="5">
    <name type="scientific">Oppiella nova</name>
    <dbReference type="NCBI Taxonomy" id="334625"/>
    <lineage>
        <taxon>Eukaryota</taxon>
        <taxon>Metazoa</taxon>
        <taxon>Ecdysozoa</taxon>
        <taxon>Arthropoda</taxon>
        <taxon>Chelicerata</taxon>
        <taxon>Arachnida</taxon>
        <taxon>Acari</taxon>
        <taxon>Acariformes</taxon>
        <taxon>Sarcoptiformes</taxon>
        <taxon>Oribatida</taxon>
        <taxon>Brachypylina</taxon>
        <taxon>Oppioidea</taxon>
        <taxon>Oppiidae</taxon>
        <taxon>Oppiella</taxon>
    </lineage>
</organism>